<dbReference type="Gene3D" id="3.40.50.960">
    <property type="entry name" value="Lumazine/riboflavin synthase"/>
    <property type="match status" value="1"/>
</dbReference>
<evidence type="ECO:0000256" key="1">
    <source>
        <dbReference type="ARBA" id="ARBA00004917"/>
    </source>
</evidence>
<evidence type="ECO:0000256" key="2">
    <source>
        <dbReference type="ARBA" id="ARBA00007424"/>
    </source>
</evidence>
<dbReference type="InterPro" id="IPR002180">
    <property type="entry name" value="LS/RS"/>
</dbReference>
<evidence type="ECO:0000256" key="5">
    <source>
        <dbReference type="ARBA" id="ARBA00022679"/>
    </source>
</evidence>
<dbReference type="SUPFAM" id="SSF52121">
    <property type="entry name" value="Lumazine synthase"/>
    <property type="match status" value="1"/>
</dbReference>
<dbReference type="GO" id="GO:0000906">
    <property type="term" value="F:6,7-dimethyl-8-ribityllumazine synthase activity"/>
    <property type="evidence" value="ECO:0007669"/>
    <property type="project" value="UniProtKB-EC"/>
</dbReference>
<protein>
    <recommendedName>
        <fullName evidence="3 7">6,7-dimethyl-8-ribityllumazine synthase</fullName>
        <shortName evidence="7">DMRL synthase</shortName>
        <shortName evidence="7">LS</shortName>
        <shortName evidence="7">Lumazine synthase</shortName>
        <ecNumber evidence="3 7">2.5.1.78</ecNumber>
    </recommendedName>
</protein>
<dbReference type="EMBL" id="JBGORX010000002">
    <property type="protein sequence ID" value="MFJ1268480.1"/>
    <property type="molecule type" value="Genomic_DNA"/>
</dbReference>
<feature type="binding site" evidence="7">
    <location>
        <position position="26"/>
    </location>
    <ligand>
        <name>5-amino-6-(D-ribitylamino)uracil</name>
        <dbReference type="ChEBI" id="CHEBI:15934"/>
    </ligand>
</feature>
<feature type="binding site" evidence="7">
    <location>
        <position position="131"/>
    </location>
    <ligand>
        <name>(2S)-2-hydroxy-3-oxobutyl phosphate</name>
        <dbReference type="ChEBI" id="CHEBI:58830"/>
    </ligand>
</feature>
<dbReference type="InterPro" id="IPR034964">
    <property type="entry name" value="LS"/>
</dbReference>
<dbReference type="Pfam" id="PF00885">
    <property type="entry name" value="DMRL_synthase"/>
    <property type="match status" value="1"/>
</dbReference>
<proteinExistence type="inferred from homology"/>
<evidence type="ECO:0000313" key="9">
    <source>
        <dbReference type="Proteomes" id="UP001615550"/>
    </source>
</evidence>
<comment type="pathway">
    <text evidence="1 7">Cofactor biosynthesis; riboflavin biosynthesis; riboflavin from 2-hydroxy-3-oxobutyl phosphate and 5-amino-6-(D-ribitylamino)uracil: step 1/2.</text>
</comment>
<keyword evidence="9" id="KW-1185">Reference proteome</keyword>
<evidence type="ECO:0000256" key="3">
    <source>
        <dbReference type="ARBA" id="ARBA00012664"/>
    </source>
</evidence>
<sequence length="159" mass="17478">MQKSAQATEDLSIVESFPIAIIVGVFNRHITQNLQDGVIAQLQKRGIKKEHITVYEVPGAIEIPLIAKRLAMSNSVQSIITLGSVIRGDTSHYDLVCNMASEGCMKVSLKYNIPVIFGLLTTENEEQAWDRLGGKHGHKGLELANATISMQQLLNQLPQ</sequence>
<comment type="function">
    <text evidence="7">Catalyzes the formation of 6,7-dimethyl-8-ribityllumazine by condensation of 5-amino-6-(D-ribitylamino)uracil with 3,4-dihydroxy-2-butanone 4-phosphate. This is the penultimate step in the biosynthesis of riboflavin.</text>
</comment>
<dbReference type="InterPro" id="IPR036467">
    <property type="entry name" value="LS/RS_sf"/>
</dbReference>
<feature type="binding site" evidence="7">
    <location>
        <begin position="60"/>
        <end position="62"/>
    </location>
    <ligand>
        <name>5-amino-6-(D-ribitylamino)uracil</name>
        <dbReference type="ChEBI" id="CHEBI:15934"/>
    </ligand>
</feature>
<reference evidence="8 9" key="1">
    <citation type="submission" date="2024-08" db="EMBL/GenBank/DDBJ databases">
        <title>Draft Genome Sequence of Legionella lytica strain DSB2004, Isolated From a Fire Sprinkler System.</title>
        <authorList>
            <person name="Everhart A.D."/>
            <person name="Kidane D.T."/>
            <person name="Farone A.L."/>
            <person name="Farone M.B."/>
        </authorList>
    </citation>
    <scope>NUCLEOTIDE SEQUENCE [LARGE SCALE GENOMIC DNA]</scope>
    <source>
        <strain evidence="8 9">DSB2004</strain>
    </source>
</reference>
<dbReference type="HAMAP" id="MF_00178">
    <property type="entry name" value="Lumazine_synth"/>
    <property type="match status" value="1"/>
</dbReference>
<comment type="similarity">
    <text evidence="2 7">Belongs to the DMRL synthase family.</text>
</comment>
<evidence type="ECO:0000313" key="8">
    <source>
        <dbReference type="EMBL" id="MFJ1268480.1"/>
    </source>
</evidence>
<keyword evidence="4 7" id="KW-0686">Riboflavin biosynthesis</keyword>
<evidence type="ECO:0000256" key="7">
    <source>
        <dbReference type="HAMAP-Rule" id="MF_00178"/>
    </source>
</evidence>
<accession>A0ABW8DAD4</accession>
<dbReference type="CDD" id="cd09209">
    <property type="entry name" value="Lumazine_synthase-I"/>
    <property type="match status" value="1"/>
</dbReference>
<evidence type="ECO:0000256" key="4">
    <source>
        <dbReference type="ARBA" id="ARBA00022619"/>
    </source>
</evidence>
<comment type="caution">
    <text evidence="8">The sequence shown here is derived from an EMBL/GenBank/DDBJ whole genome shotgun (WGS) entry which is preliminary data.</text>
</comment>
<evidence type="ECO:0000256" key="6">
    <source>
        <dbReference type="ARBA" id="ARBA00048785"/>
    </source>
</evidence>
<dbReference type="EC" id="2.5.1.78" evidence="3 7"/>
<gene>
    <name evidence="7 8" type="primary">ribH</name>
    <name evidence="8" type="ORF">ACD661_07940</name>
</gene>
<keyword evidence="5 7" id="KW-0808">Transferase</keyword>
<feature type="active site" description="Proton donor" evidence="7">
    <location>
        <position position="92"/>
    </location>
</feature>
<feature type="binding site" evidence="7">
    <location>
        <position position="117"/>
    </location>
    <ligand>
        <name>5-amino-6-(D-ribitylamino)uracil</name>
        <dbReference type="ChEBI" id="CHEBI:15934"/>
    </ligand>
</feature>
<dbReference type="NCBIfam" id="TIGR00114">
    <property type="entry name" value="lumazine-synth"/>
    <property type="match status" value="1"/>
</dbReference>
<dbReference type="PANTHER" id="PTHR21058">
    <property type="entry name" value="6,7-DIMETHYL-8-RIBITYLLUMAZINE SYNTHASE DMRL SYNTHASE LUMAZINE SYNTHASE"/>
    <property type="match status" value="1"/>
</dbReference>
<comment type="catalytic activity">
    <reaction evidence="6 7">
        <text>(2S)-2-hydroxy-3-oxobutyl phosphate + 5-amino-6-(D-ribitylamino)uracil = 6,7-dimethyl-8-(1-D-ribityl)lumazine + phosphate + 2 H2O + H(+)</text>
        <dbReference type="Rhea" id="RHEA:26152"/>
        <dbReference type="ChEBI" id="CHEBI:15377"/>
        <dbReference type="ChEBI" id="CHEBI:15378"/>
        <dbReference type="ChEBI" id="CHEBI:15934"/>
        <dbReference type="ChEBI" id="CHEBI:43474"/>
        <dbReference type="ChEBI" id="CHEBI:58201"/>
        <dbReference type="ChEBI" id="CHEBI:58830"/>
        <dbReference type="EC" id="2.5.1.78"/>
    </reaction>
</comment>
<organism evidence="8 9">
    <name type="scientific">Legionella lytica</name>
    <dbReference type="NCBI Taxonomy" id="96232"/>
    <lineage>
        <taxon>Bacteria</taxon>
        <taxon>Pseudomonadati</taxon>
        <taxon>Pseudomonadota</taxon>
        <taxon>Gammaproteobacteria</taxon>
        <taxon>Legionellales</taxon>
        <taxon>Legionellaceae</taxon>
        <taxon>Legionella</taxon>
    </lineage>
</organism>
<dbReference type="PANTHER" id="PTHR21058:SF0">
    <property type="entry name" value="6,7-DIMETHYL-8-RIBITYLLUMAZINE SYNTHASE"/>
    <property type="match status" value="1"/>
</dbReference>
<name>A0ABW8DAD4_9GAMM</name>
<feature type="binding site" evidence="7">
    <location>
        <begin position="84"/>
        <end position="86"/>
    </location>
    <ligand>
        <name>5-amino-6-(D-ribitylamino)uracil</name>
        <dbReference type="ChEBI" id="CHEBI:15934"/>
    </ligand>
</feature>
<dbReference type="Proteomes" id="UP001615550">
    <property type="component" value="Unassembled WGS sequence"/>
</dbReference>
<comment type="subunit">
    <text evidence="7">Forms an icosahedral capsid composed of 60 subunits, arranged as a dodecamer of pentamers.</text>
</comment>
<feature type="binding site" evidence="7">
    <location>
        <begin position="89"/>
        <end position="90"/>
    </location>
    <ligand>
        <name>(2S)-2-hydroxy-3-oxobutyl phosphate</name>
        <dbReference type="ChEBI" id="CHEBI:58830"/>
    </ligand>
</feature>
<dbReference type="RefSeq" id="WP_400187327.1">
    <property type="nucleotide sequence ID" value="NZ_JBGORX010000002.1"/>
</dbReference>